<reference evidence="7 8" key="1">
    <citation type="submission" date="2016-06" db="EMBL/GenBank/DDBJ databases">
        <title>Genome sequence of endosymbiont of Candidatus Endolucinida thiodiazotropha.</title>
        <authorList>
            <person name="Poehlein A."/>
            <person name="Koenig S."/>
            <person name="Heiden S.E."/>
            <person name="Thuermer A."/>
            <person name="Voget S."/>
            <person name="Daniel R."/>
            <person name="Markert S."/>
            <person name="Gros O."/>
            <person name="Schweder T."/>
        </authorList>
    </citation>
    <scope>NUCLEOTIDE SEQUENCE [LARGE SCALE GENOMIC DNA]</scope>
    <source>
        <strain evidence="7 8">COS</strain>
    </source>
</reference>
<sequence length="95" mass="10668">MRFIKLFIVILIMMLGAVFTVLNADSVEINYYFGRRDLPLSLILTIALGLGVILGVLAGMGRVLGLKREIHSLKRRSQMVSEEVNNLRALPLKEQ</sequence>
<dbReference type="EMBL" id="MARB01000004">
    <property type="protein sequence ID" value="ODJ88749.1"/>
    <property type="molecule type" value="Genomic_DNA"/>
</dbReference>
<dbReference type="GO" id="GO:0005886">
    <property type="term" value="C:plasma membrane"/>
    <property type="evidence" value="ECO:0007669"/>
    <property type="project" value="InterPro"/>
</dbReference>
<dbReference type="AlphaFoldDB" id="A0A7Z1AH48"/>
<dbReference type="Pfam" id="PF06305">
    <property type="entry name" value="LapA_dom"/>
    <property type="match status" value="1"/>
</dbReference>
<dbReference type="OrthoDB" id="5653616at2"/>
<dbReference type="RefSeq" id="WP_069121581.1">
    <property type="nucleotide sequence ID" value="NZ_MARB01000004.1"/>
</dbReference>
<evidence type="ECO:0000256" key="5">
    <source>
        <dbReference type="SAM" id="Phobius"/>
    </source>
</evidence>
<dbReference type="Proteomes" id="UP000094769">
    <property type="component" value="Unassembled WGS sequence"/>
</dbReference>
<keyword evidence="8" id="KW-1185">Reference proteome</keyword>
<protein>
    <recommendedName>
        <fullName evidence="6">Lipopolysaccharide assembly protein A domain-containing protein</fullName>
    </recommendedName>
</protein>
<evidence type="ECO:0000256" key="2">
    <source>
        <dbReference type="ARBA" id="ARBA00022692"/>
    </source>
</evidence>
<proteinExistence type="predicted"/>
<keyword evidence="2 5" id="KW-0812">Transmembrane</keyword>
<feature type="transmembrane region" description="Helical" evidence="5">
    <location>
        <begin position="40"/>
        <end position="65"/>
    </location>
</feature>
<accession>A0A7Z1AH48</accession>
<organism evidence="7 8">
    <name type="scientific">Candidatus Thiodiazotropha endolucinida</name>
    <dbReference type="NCBI Taxonomy" id="1655433"/>
    <lineage>
        <taxon>Bacteria</taxon>
        <taxon>Pseudomonadati</taxon>
        <taxon>Pseudomonadota</taxon>
        <taxon>Gammaproteobacteria</taxon>
        <taxon>Chromatiales</taxon>
        <taxon>Sedimenticolaceae</taxon>
        <taxon>Candidatus Thiodiazotropha</taxon>
    </lineage>
</organism>
<evidence type="ECO:0000259" key="6">
    <source>
        <dbReference type="Pfam" id="PF06305"/>
    </source>
</evidence>
<keyword evidence="3 5" id="KW-1133">Transmembrane helix</keyword>
<keyword evidence="1" id="KW-1003">Cell membrane</keyword>
<keyword evidence="4 5" id="KW-0472">Membrane</keyword>
<gene>
    <name evidence="7" type="ORF">CODIS_08420</name>
</gene>
<dbReference type="InterPro" id="IPR010445">
    <property type="entry name" value="LapA_dom"/>
</dbReference>
<evidence type="ECO:0000256" key="1">
    <source>
        <dbReference type="ARBA" id="ARBA00022475"/>
    </source>
</evidence>
<evidence type="ECO:0000313" key="7">
    <source>
        <dbReference type="EMBL" id="ODJ88749.1"/>
    </source>
</evidence>
<evidence type="ECO:0000256" key="4">
    <source>
        <dbReference type="ARBA" id="ARBA00023136"/>
    </source>
</evidence>
<comment type="caution">
    <text evidence="7">The sequence shown here is derived from an EMBL/GenBank/DDBJ whole genome shotgun (WGS) entry which is preliminary data.</text>
</comment>
<evidence type="ECO:0000256" key="3">
    <source>
        <dbReference type="ARBA" id="ARBA00022989"/>
    </source>
</evidence>
<name>A0A7Z1AH48_9GAMM</name>
<feature type="domain" description="Lipopolysaccharide assembly protein A" evidence="6">
    <location>
        <begin position="22"/>
        <end position="84"/>
    </location>
</feature>
<evidence type="ECO:0000313" key="8">
    <source>
        <dbReference type="Proteomes" id="UP000094769"/>
    </source>
</evidence>